<evidence type="ECO:0000313" key="3">
    <source>
        <dbReference type="Proteomes" id="UP001595909"/>
    </source>
</evidence>
<dbReference type="InterPro" id="IPR001646">
    <property type="entry name" value="5peptide_repeat"/>
</dbReference>
<dbReference type="Proteomes" id="UP001595909">
    <property type="component" value="Unassembled WGS sequence"/>
</dbReference>
<organism evidence="2 3">
    <name type="scientific">Actinomycetospora chibensis</name>
    <dbReference type="NCBI Taxonomy" id="663606"/>
    <lineage>
        <taxon>Bacteria</taxon>
        <taxon>Bacillati</taxon>
        <taxon>Actinomycetota</taxon>
        <taxon>Actinomycetes</taxon>
        <taxon>Pseudonocardiales</taxon>
        <taxon>Pseudonocardiaceae</taxon>
        <taxon>Actinomycetospora</taxon>
    </lineage>
</organism>
<dbReference type="EMBL" id="JBHSIM010000059">
    <property type="protein sequence ID" value="MFC4836265.1"/>
    <property type="molecule type" value="Genomic_DNA"/>
</dbReference>
<dbReference type="Pfam" id="PF13576">
    <property type="entry name" value="Pentapeptide_3"/>
    <property type="match status" value="1"/>
</dbReference>
<keyword evidence="3" id="KW-1185">Reference proteome</keyword>
<reference evidence="3" key="1">
    <citation type="journal article" date="2019" name="Int. J. Syst. Evol. Microbiol.">
        <title>The Global Catalogue of Microorganisms (GCM) 10K type strain sequencing project: providing services to taxonomists for standard genome sequencing and annotation.</title>
        <authorList>
            <consortium name="The Broad Institute Genomics Platform"/>
            <consortium name="The Broad Institute Genome Sequencing Center for Infectious Disease"/>
            <person name="Wu L."/>
            <person name="Ma J."/>
        </authorList>
    </citation>
    <scope>NUCLEOTIDE SEQUENCE [LARGE SCALE GENOMIC DNA]</scope>
    <source>
        <strain evidence="3">CCUG 50347</strain>
    </source>
</reference>
<evidence type="ECO:0000256" key="1">
    <source>
        <dbReference type="SAM" id="MobiDB-lite"/>
    </source>
</evidence>
<proteinExistence type="predicted"/>
<protein>
    <submittedName>
        <fullName evidence="2">Pentapeptide repeat-containing protein</fullName>
    </submittedName>
</protein>
<accession>A0ABV9RRT4</accession>
<name>A0ABV9RRT4_9PSEU</name>
<dbReference type="Gene3D" id="2.160.20.80">
    <property type="entry name" value="E3 ubiquitin-protein ligase SopA"/>
    <property type="match status" value="1"/>
</dbReference>
<sequence>MTVVLMVWLLYIAREPVPPPQAGAPIAPSGAVQIDAIRTALTAGVGVGGAVALLLAFRRQRHSEETSILVHQATLASEADALERRTTELYTSAAEQLGSDKAPVRLAGLYALDRLGQDTASQRQAVVGVLSAYLRMPYEPLRDPYSRRLEGTSLLLPQWIEKELASRHPPEEVGTAQASPSASEGKEDESARSAREELEVRRTAQHLLGSHFRKIGHQEDLSNYWTEVENVDLRGADLVDFELRECLVPNVNFAGARFYGHTRFEQSIFTSARFENATFEGFVSFSFARFEETPSFAAIKFAGPADFGGALFDTAMMFIQSYFGGSVDCSFTKSVKEATFIQVWFGGPASFKSFEGSVRFLRCRAAYDCKHNWPSGWELNQPQPDGQALLNPID</sequence>
<dbReference type="RefSeq" id="WP_378015044.1">
    <property type="nucleotide sequence ID" value="NZ_JBHSIM010000059.1"/>
</dbReference>
<feature type="region of interest" description="Disordered" evidence="1">
    <location>
        <begin position="166"/>
        <end position="196"/>
    </location>
</feature>
<feature type="compositionally biased region" description="Basic and acidic residues" evidence="1">
    <location>
        <begin position="184"/>
        <end position="196"/>
    </location>
</feature>
<dbReference type="SUPFAM" id="SSF141571">
    <property type="entry name" value="Pentapeptide repeat-like"/>
    <property type="match status" value="1"/>
</dbReference>
<comment type="caution">
    <text evidence="2">The sequence shown here is derived from an EMBL/GenBank/DDBJ whole genome shotgun (WGS) entry which is preliminary data.</text>
</comment>
<evidence type="ECO:0000313" key="2">
    <source>
        <dbReference type="EMBL" id="MFC4836265.1"/>
    </source>
</evidence>
<gene>
    <name evidence="2" type="ORF">ACFPEL_27905</name>
</gene>